<dbReference type="RefSeq" id="WP_079447409.1">
    <property type="nucleotide sequence ID" value="NZ_JAVDPZ010000014.1"/>
</dbReference>
<organism evidence="5 6">
    <name type="scientific">Nitrobacter vulgaris</name>
    <dbReference type="NCBI Taxonomy" id="29421"/>
    <lineage>
        <taxon>Bacteria</taxon>
        <taxon>Pseudomonadati</taxon>
        <taxon>Pseudomonadota</taxon>
        <taxon>Alphaproteobacteria</taxon>
        <taxon>Hyphomicrobiales</taxon>
        <taxon>Nitrobacteraceae</taxon>
        <taxon>Nitrobacter</taxon>
    </lineage>
</organism>
<gene>
    <name evidence="5" type="ORF">B2M20_12440</name>
</gene>
<accession>A0A1V4HWY5</accession>
<feature type="domain" description="Polyphosphate kinase-2-related" evidence="4">
    <location>
        <begin position="41"/>
        <end position="274"/>
    </location>
</feature>
<evidence type="ECO:0000256" key="1">
    <source>
        <dbReference type="ARBA" id="ARBA00023310"/>
    </source>
</evidence>
<dbReference type="InterPro" id="IPR027417">
    <property type="entry name" value="P-loop_NTPase"/>
</dbReference>
<dbReference type="GO" id="GO:0016776">
    <property type="term" value="F:phosphotransferase activity, phosphate group as acceptor"/>
    <property type="evidence" value="ECO:0007669"/>
    <property type="project" value="InterPro"/>
</dbReference>
<dbReference type="InterPro" id="IPR022300">
    <property type="entry name" value="PPK2-rel_1"/>
</dbReference>
<dbReference type="Proteomes" id="UP000189940">
    <property type="component" value="Unassembled WGS sequence"/>
</dbReference>
<dbReference type="STRING" id="29421.B2M20_12440"/>
<dbReference type="PANTHER" id="PTHR34383:SF3">
    <property type="entry name" value="POLYPHOSPHATE:AMP PHOSPHOTRANSFERASE"/>
    <property type="match status" value="1"/>
</dbReference>
<feature type="region of interest" description="Disordered" evidence="3">
    <location>
        <begin position="308"/>
        <end position="339"/>
    </location>
</feature>
<dbReference type="InterPro" id="IPR022488">
    <property type="entry name" value="PPK2-related"/>
</dbReference>
<proteinExistence type="predicted"/>
<name>A0A1V4HWY5_NITVU</name>
<dbReference type="Pfam" id="PF03976">
    <property type="entry name" value="PPK2"/>
    <property type="match status" value="1"/>
</dbReference>
<comment type="catalytic activity">
    <reaction evidence="2">
        <text>[phosphate](n) + ATP = [phosphate](n+1) + ADP</text>
        <dbReference type="Rhea" id="RHEA:19573"/>
        <dbReference type="Rhea" id="RHEA-COMP:9859"/>
        <dbReference type="Rhea" id="RHEA-COMP:14280"/>
        <dbReference type="ChEBI" id="CHEBI:16838"/>
        <dbReference type="ChEBI" id="CHEBI:30616"/>
        <dbReference type="ChEBI" id="CHEBI:456216"/>
    </reaction>
    <physiologicalReaction direction="right-to-left" evidence="2">
        <dbReference type="Rhea" id="RHEA:19575"/>
    </physiologicalReaction>
</comment>
<dbReference type="OrthoDB" id="9775224at2"/>
<evidence type="ECO:0000259" key="4">
    <source>
        <dbReference type="Pfam" id="PF03976"/>
    </source>
</evidence>
<sequence length="339" mass="39037">MRKTSSSLLPEQLKRYVEPFRVDDTRAFRLASYKTAERGGIDKDSGQEIIKANRDRLSDLQEKLYAQDRWSLLLIFQGMDAAGKDSAIESVFDGVNPQGCDVHSFKQPSTEELDHDFMWRAARRLPERGRIGIFNRSYYEEVLVVRVHPEILAKQKVPPKLVTKNIWRERFEDISAFEKYLARNGTLVLKFFLNVSKEEQRRRFLDRLEEPAKNWKFSMGDVAERKLWDRYQAAYQDMIRHTSSLDAPWHIVPADHKWFARVVVGSAIVGALDRLDLRFPKVDKSELGEFKKVRKALQNENNSALRVKKAAVKHAAGEKSEVASDSSASRGTGRPARTN</sequence>
<dbReference type="PANTHER" id="PTHR34383">
    <property type="entry name" value="POLYPHOSPHATE:AMP PHOSPHOTRANSFERASE-RELATED"/>
    <property type="match status" value="1"/>
</dbReference>
<dbReference type="GO" id="GO:0006797">
    <property type="term" value="P:polyphosphate metabolic process"/>
    <property type="evidence" value="ECO:0007669"/>
    <property type="project" value="InterPro"/>
</dbReference>
<keyword evidence="1" id="KW-0066">ATP synthesis</keyword>
<protein>
    <recommendedName>
        <fullName evidence="4">Polyphosphate kinase-2-related domain-containing protein</fullName>
    </recommendedName>
</protein>
<dbReference type="NCBIfam" id="TIGR03709">
    <property type="entry name" value="PPK2_rel_1"/>
    <property type="match status" value="1"/>
</dbReference>
<evidence type="ECO:0000313" key="5">
    <source>
        <dbReference type="EMBL" id="OPH82389.1"/>
    </source>
</evidence>
<dbReference type="AlphaFoldDB" id="A0A1V4HWY5"/>
<comment type="caution">
    <text evidence="5">The sequence shown here is derived from an EMBL/GenBank/DDBJ whole genome shotgun (WGS) entry which is preliminary data.</text>
</comment>
<keyword evidence="6" id="KW-1185">Reference proteome</keyword>
<evidence type="ECO:0000256" key="3">
    <source>
        <dbReference type="SAM" id="MobiDB-lite"/>
    </source>
</evidence>
<reference evidence="5 6" key="1">
    <citation type="submission" date="2017-02" db="EMBL/GenBank/DDBJ databases">
        <title>Genome sequence of the nitrite-oxidizing bacterium Nitrobacter vulgaris strain Ab1.</title>
        <authorList>
            <person name="Mellbye B.L."/>
            <person name="Davis E.W."/>
            <person name="Spieck E."/>
            <person name="Chang J.H."/>
            <person name="Bottomley P.J."/>
            <person name="Sayavedra-Soto L.A."/>
        </authorList>
    </citation>
    <scope>NUCLEOTIDE SEQUENCE [LARGE SCALE GENOMIC DNA]</scope>
    <source>
        <strain evidence="5 6">Ab1</strain>
    </source>
</reference>
<evidence type="ECO:0000313" key="6">
    <source>
        <dbReference type="Proteomes" id="UP000189940"/>
    </source>
</evidence>
<dbReference type="SUPFAM" id="SSF52540">
    <property type="entry name" value="P-loop containing nucleoside triphosphate hydrolases"/>
    <property type="match status" value="1"/>
</dbReference>
<evidence type="ECO:0000256" key="2">
    <source>
        <dbReference type="ARBA" id="ARBA00024500"/>
    </source>
</evidence>
<dbReference type="EMBL" id="MWPQ01000045">
    <property type="protein sequence ID" value="OPH82389.1"/>
    <property type="molecule type" value="Genomic_DNA"/>
</dbReference>
<dbReference type="Gene3D" id="3.40.50.300">
    <property type="entry name" value="P-loop containing nucleotide triphosphate hydrolases"/>
    <property type="match status" value="1"/>
</dbReference>
<dbReference type="GO" id="GO:0006754">
    <property type="term" value="P:ATP biosynthetic process"/>
    <property type="evidence" value="ECO:0007669"/>
    <property type="project" value="UniProtKB-KW"/>
</dbReference>